<feature type="transmembrane region" description="Helical" evidence="1">
    <location>
        <begin position="48"/>
        <end position="67"/>
    </location>
</feature>
<organism evidence="3 4">
    <name type="scientific">Paracidovorax valerianellae</name>
    <dbReference type="NCBI Taxonomy" id="187868"/>
    <lineage>
        <taxon>Bacteria</taxon>
        <taxon>Pseudomonadati</taxon>
        <taxon>Pseudomonadota</taxon>
        <taxon>Betaproteobacteria</taxon>
        <taxon>Burkholderiales</taxon>
        <taxon>Comamonadaceae</taxon>
        <taxon>Paracidovorax</taxon>
    </lineage>
</organism>
<proteinExistence type="predicted"/>
<feature type="signal peptide" evidence="2">
    <location>
        <begin position="1"/>
        <end position="25"/>
    </location>
</feature>
<sequence length="88" mass="9153">MLSIRFFTIAAASAAASLLTGCVVAPVGGYYAGSGYYGGQGYYQTESVYVAPPPVVVAPTIGFFGVYGRGGYGRGYGGGYYGRPGWRR</sequence>
<name>A0A1G6M3V6_9BURK</name>
<dbReference type="RefSeq" id="WP_092740643.1">
    <property type="nucleotide sequence ID" value="NZ_FMZC01000002.1"/>
</dbReference>
<keyword evidence="2" id="KW-0732">Signal</keyword>
<keyword evidence="1" id="KW-1133">Transmembrane helix</keyword>
<dbReference type="Proteomes" id="UP000198781">
    <property type="component" value="Unassembled WGS sequence"/>
</dbReference>
<accession>A0A1G6M3V6</accession>
<protein>
    <recommendedName>
        <fullName evidence="5">PXPV repeat-containing protein</fullName>
    </recommendedName>
</protein>
<dbReference type="PROSITE" id="PS51257">
    <property type="entry name" value="PROKAR_LIPOPROTEIN"/>
    <property type="match status" value="1"/>
</dbReference>
<evidence type="ECO:0000313" key="3">
    <source>
        <dbReference type="EMBL" id="SDC50121.1"/>
    </source>
</evidence>
<keyword evidence="1" id="KW-0472">Membrane</keyword>
<evidence type="ECO:0000256" key="2">
    <source>
        <dbReference type="SAM" id="SignalP"/>
    </source>
</evidence>
<evidence type="ECO:0000313" key="4">
    <source>
        <dbReference type="Proteomes" id="UP000198781"/>
    </source>
</evidence>
<keyword evidence="4" id="KW-1185">Reference proteome</keyword>
<gene>
    <name evidence="3" type="ORF">SAMN05192589_102319</name>
</gene>
<feature type="chain" id="PRO_5011579922" description="PXPV repeat-containing protein" evidence="2">
    <location>
        <begin position="26"/>
        <end position="88"/>
    </location>
</feature>
<evidence type="ECO:0000256" key="1">
    <source>
        <dbReference type="SAM" id="Phobius"/>
    </source>
</evidence>
<reference evidence="3 4" key="1">
    <citation type="submission" date="2016-10" db="EMBL/GenBank/DDBJ databases">
        <authorList>
            <person name="de Groot N.N."/>
        </authorList>
    </citation>
    <scope>NUCLEOTIDE SEQUENCE [LARGE SCALE GENOMIC DNA]</scope>
    <source>
        <strain evidence="3 4">DSM 16619</strain>
    </source>
</reference>
<evidence type="ECO:0008006" key="5">
    <source>
        <dbReference type="Google" id="ProtNLM"/>
    </source>
</evidence>
<dbReference type="AlphaFoldDB" id="A0A1G6M3V6"/>
<keyword evidence="1" id="KW-0812">Transmembrane</keyword>
<dbReference type="EMBL" id="FMZC01000002">
    <property type="protein sequence ID" value="SDC50121.1"/>
    <property type="molecule type" value="Genomic_DNA"/>
</dbReference>